<reference evidence="1 2" key="1">
    <citation type="submission" date="2023-07" db="EMBL/GenBank/DDBJ databases">
        <title>Genomic Encyclopedia of Type Strains, Phase IV (KMG-IV): sequencing the most valuable type-strain genomes for metagenomic binning, comparative biology and taxonomic classification.</title>
        <authorList>
            <person name="Goeker M."/>
        </authorList>
    </citation>
    <scope>NUCLEOTIDE SEQUENCE [LARGE SCALE GENOMIC DNA]</scope>
    <source>
        <strain evidence="1 2">DSM 9768</strain>
    </source>
</reference>
<dbReference type="Proteomes" id="UP001230005">
    <property type="component" value="Unassembled WGS sequence"/>
</dbReference>
<protein>
    <submittedName>
        <fullName evidence="1">Uncharacterized protein</fullName>
    </submittedName>
</protein>
<sequence>MINLGDQVFVNKTHYSSYVEKGLVEGICQTPVDLQKYFNEDHPFYSTYFSWITNNKTIYVVHLENNIGRAGFLGKELSIVEK</sequence>
<evidence type="ECO:0000313" key="2">
    <source>
        <dbReference type="Proteomes" id="UP001230005"/>
    </source>
</evidence>
<keyword evidence="2" id="KW-1185">Reference proteome</keyword>
<name>A0ABT9ZTV0_9BACI</name>
<organism evidence="1 2">
    <name type="scientific">Evansella vedderi</name>
    <dbReference type="NCBI Taxonomy" id="38282"/>
    <lineage>
        <taxon>Bacteria</taxon>
        <taxon>Bacillati</taxon>
        <taxon>Bacillota</taxon>
        <taxon>Bacilli</taxon>
        <taxon>Bacillales</taxon>
        <taxon>Bacillaceae</taxon>
        <taxon>Evansella</taxon>
    </lineage>
</organism>
<evidence type="ECO:0000313" key="1">
    <source>
        <dbReference type="EMBL" id="MDQ0254672.1"/>
    </source>
</evidence>
<proteinExistence type="predicted"/>
<dbReference type="RefSeq" id="WP_307324960.1">
    <property type="nucleotide sequence ID" value="NZ_JAUSUG010000007.1"/>
</dbReference>
<comment type="caution">
    <text evidence="1">The sequence shown here is derived from an EMBL/GenBank/DDBJ whole genome shotgun (WGS) entry which is preliminary data.</text>
</comment>
<accession>A0ABT9ZTV0</accession>
<dbReference type="EMBL" id="JAUSUG010000007">
    <property type="protein sequence ID" value="MDQ0254672.1"/>
    <property type="molecule type" value="Genomic_DNA"/>
</dbReference>
<gene>
    <name evidence="1" type="ORF">J2S74_002051</name>
</gene>